<evidence type="ECO:0000313" key="2">
    <source>
        <dbReference type="Proteomes" id="UP001634394"/>
    </source>
</evidence>
<dbReference type="Proteomes" id="UP001634394">
    <property type="component" value="Unassembled WGS sequence"/>
</dbReference>
<name>A0ABD3UYA0_SINWO</name>
<dbReference type="AlphaFoldDB" id="A0ABD3UYA0"/>
<protein>
    <recommendedName>
        <fullName evidence="3">Transposable element P transposase</fullName>
    </recommendedName>
</protein>
<keyword evidence="2" id="KW-1185">Reference proteome</keyword>
<accession>A0ABD3UYA0</accession>
<evidence type="ECO:0000313" key="1">
    <source>
        <dbReference type="EMBL" id="KAL3854100.1"/>
    </source>
</evidence>
<evidence type="ECO:0008006" key="3">
    <source>
        <dbReference type="Google" id="ProtNLM"/>
    </source>
</evidence>
<proteinExistence type="predicted"/>
<dbReference type="EMBL" id="JBJQND010000014">
    <property type="protein sequence ID" value="KAL3854100.1"/>
    <property type="molecule type" value="Genomic_DNA"/>
</dbReference>
<sequence>MSIQEDLQIAKNCDVIELGFSDYGDEGNVIKTLKDGKQMKSLGNYALQMVFLELTGFRFPFAHFITRQAQASELYTLFWGAVDKLSVYGFTTAYVNMDGAQSNRSFMHMHGIKLSSTNLHVTSPVNPGQTVIFTMDYSHVIKKIRNNIMKSGIKRGRTRNLELPDKNNIQWQMWVDAFNWDKTSPLQIHRALTQVHVYPNAMEKMRNHLAEEVLNDDMLNLMTQMIQNLHDQRPISQANDMRLHENMEILHWFKRWEETIAISDDTSTAKSKKLLSRQCIEDLNACILGFDQLCRKAISMSWHITPAQINSDVVENEFCQQRATYNGPNSHPNALQYRRNLNNIILGQSSLSRKGNAATKRANATSYAFNNPQPLRKKTRKSIHSQITELKPIRL</sequence>
<gene>
    <name evidence="1" type="ORF">ACJMK2_013379</name>
</gene>
<reference evidence="1 2" key="1">
    <citation type="submission" date="2024-11" db="EMBL/GenBank/DDBJ databases">
        <title>Chromosome-level genome assembly of the freshwater bivalve Anodonta woodiana.</title>
        <authorList>
            <person name="Chen X."/>
        </authorList>
    </citation>
    <scope>NUCLEOTIDE SEQUENCE [LARGE SCALE GENOMIC DNA]</scope>
    <source>
        <strain evidence="1">MN2024</strain>
        <tissue evidence="1">Gills</tissue>
    </source>
</reference>
<comment type="caution">
    <text evidence="1">The sequence shown here is derived from an EMBL/GenBank/DDBJ whole genome shotgun (WGS) entry which is preliminary data.</text>
</comment>
<organism evidence="1 2">
    <name type="scientific">Sinanodonta woodiana</name>
    <name type="common">Chinese pond mussel</name>
    <name type="synonym">Anodonta woodiana</name>
    <dbReference type="NCBI Taxonomy" id="1069815"/>
    <lineage>
        <taxon>Eukaryota</taxon>
        <taxon>Metazoa</taxon>
        <taxon>Spiralia</taxon>
        <taxon>Lophotrochozoa</taxon>
        <taxon>Mollusca</taxon>
        <taxon>Bivalvia</taxon>
        <taxon>Autobranchia</taxon>
        <taxon>Heteroconchia</taxon>
        <taxon>Palaeoheterodonta</taxon>
        <taxon>Unionida</taxon>
        <taxon>Unionoidea</taxon>
        <taxon>Unionidae</taxon>
        <taxon>Unioninae</taxon>
        <taxon>Sinanodonta</taxon>
    </lineage>
</organism>